<dbReference type="EMBL" id="AMGO01000052">
    <property type="protein sequence ID" value="EKE43659.1"/>
    <property type="molecule type" value="Genomic_DNA"/>
</dbReference>
<dbReference type="InterPro" id="IPR036388">
    <property type="entry name" value="WH-like_DNA-bd_sf"/>
</dbReference>
<dbReference type="GO" id="GO:0003677">
    <property type="term" value="F:DNA binding"/>
    <property type="evidence" value="ECO:0007669"/>
    <property type="project" value="InterPro"/>
</dbReference>
<gene>
    <name evidence="2" type="ORF">OCGS_2391</name>
</gene>
<evidence type="ECO:0000313" key="3">
    <source>
        <dbReference type="Proteomes" id="UP000006765"/>
    </source>
</evidence>
<dbReference type="STRING" id="1231392.OCGS_2391"/>
<keyword evidence="3" id="KW-1185">Reference proteome</keyword>
<name>K2HLC4_9RHOB</name>
<dbReference type="eggNOG" id="COG2771">
    <property type="taxonomic scope" value="Bacteria"/>
</dbReference>
<dbReference type="PROSITE" id="PS00622">
    <property type="entry name" value="HTH_LUXR_1"/>
    <property type="match status" value="1"/>
</dbReference>
<protein>
    <submittedName>
        <fullName evidence="2">Transcriptional regulator, LuxR family</fullName>
    </submittedName>
</protein>
<dbReference type="GO" id="GO:0006355">
    <property type="term" value="P:regulation of DNA-templated transcription"/>
    <property type="evidence" value="ECO:0007669"/>
    <property type="project" value="InterPro"/>
</dbReference>
<dbReference type="Gene3D" id="1.10.10.10">
    <property type="entry name" value="Winged helix-like DNA-binding domain superfamily/Winged helix DNA-binding domain"/>
    <property type="match status" value="1"/>
</dbReference>
<dbReference type="RefSeq" id="WP_007427543.1">
    <property type="nucleotide sequence ID" value="NZ_AMGO01000052.1"/>
</dbReference>
<dbReference type="Proteomes" id="UP000006765">
    <property type="component" value="Unassembled WGS sequence"/>
</dbReference>
<sequence>MTGMDAIAAVQNAAWDIVEGAEDAGAALETMCQAIGRVRSVATYNDPENGQMVFSGHTRTDPDLLALVQQRFATAETSPQAEMLPRMEPGKFDHFGRYIDRAYLQTTEYYNDFWLPSGVGEAGAISCPSTDGRFAFATLGCYTGRDWLDPEEERAVQAMLSCVTRAMRVRVRFAKAAALARLDGAEPDPAFLIDLSGRLLLSNAAATAALSRGVLTARGQMLKPRDPVTAAEYADQLTRMVAAREPAPVILRDGPRYANLTFEAGPSYRDDRTIVVGLRAARPLDWTARAAQRHLGLTAREADIVLRLAQGATTAAIAADTGLTLGSVQLNLKRSFAKTDTHAQAELVQLILTGHAPC</sequence>
<comment type="caution">
    <text evidence="2">The sequence shown here is derived from an EMBL/GenBank/DDBJ whole genome shotgun (WGS) entry which is preliminary data.</text>
</comment>
<dbReference type="SMART" id="SM00421">
    <property type="entry name" value="HTH_LUXR"/>
    <property type="match status" value="1"/>
</dbReference>
<dbReference type="InterPro" id="IPR016032">
    <property type="entry name" value="Sig_transdc_resp-reg_C-effctor"/>
</dbReference>
<evidence type="ECO:0000313" key="2">
    <source>
        <dbReference type="EMBL" id="EKE43659.1"/>
    </source>
</evidence>
<dbReference type="OrthoDB" id="7321545at2"/>
<proteinExistence type="predicted"/>
<evidence type="ECO:0000259" key="1">
    <source>
        <dbReference type="PROSITE" id="PS00622"/>
    </source>
</evidence>
<accession>K2HLC4</accession>
<feature type="domain" description="HTH luxR-type" evidence="1">
    <location>
        <begin position="311"/>
        <end position="338"/>
    </location>
</feature>
<dbReference type="AlphaFoldDB" id="K2HLC4"/>
<reference evidence="2 3" key="1">
    <citation type="journal article" date="2012" name="J. Bacteriol.">
        <title>Draft Genome Sequence of Oceaniovalibus guishaninsula JLT2003T.</title>
        <authorList>
            <person name="Tang K."/>
            <person name="Liu K."/>
            <person name="Jiao N."/>
        </authorList>
    </citation>
    <scope>NUCLEOTIDE SEQUENCE [LARGE SCALE GENOMIC DNA]</scope>
    <source>
        <strain evidence="2 3">JLT2003</strain>
    </source>
</reference>
<dbReference type="InterPro" id="IPR000792">
    <property type="entry name" value="Tscrpt_reg_LuxR_C"/>
</dbReference>
<organism evidence="2 3">
    <name type="scientific">Oceaniovalibus guishaninsula JLT2003</name>
    <dbReference type="NCBI Taxonomy" id="1231392"/>
    <lineage>
        <taxon>Bacteria</taxon>
        <taxon>Pseudomonadati</taxon>
        <taxon>Pseudomonadota</taxon>
        <taxon>Alphaproteobacteria</taxon>
        <taxon>Rhodobacterales</taxon>
        <taxon>Roseobacteraceae</taxon>
        <taxon>Oceaniovalibus</taxon>
    </lineage>
</organism>
<dbReference type="SUPFAM" id="SSF46894">
    <property type="entry name" value="C-terminal effector domain of the bipartite response regulators"/>
    <property type="match status" value="1"/>
</dbReference>